<accession>A0A450Y101</accession>
<evidence type="ECO:0000256" key="1">
    <source>
        <dbReference type="ARBA" id="ARBA00022729"/>
    </source>
</evidence>
<protein>
    <submittedName>
        <fullName evidence="5">Disaggregatase related repeat-containing protein</fullName>
    </submittedName>
</protein>
<dbReference type="SMART" id="SM00191">
    <property type="entry name" value="Int_alpha"/>
    <property type="match status" value="4"/>
</dbReference>
<dbReference type="NCBIfam" id="NF033679">
    <property type="entry name" value="DNRLRE_dom"/>
    <property type="match status" value="1"/>
</dbReference>
<dbReference type="PANTHER" id="PTHR36220">
    <property type="entry name" value="UNNAMED PRODUCT"/>
    <property type="match status" value="1"/>
</dbReference>
<dbReference type="Gene3D" id="2.130.10.130">
    <property type="entry name" value="Integrin alpha, N-terminal"/>
    <property type="match status" value="4"/>
</dbReference>
<dbReference type="InterPro" id="IPR028994">
    <property type="entry name" value="Integrin_alpha_N"/>
</dbReference>
<proteinExistence type="predicted"/>
<dbReference type="EMBL" id="CAADFM010000358">
    <property type="protein sequence ID" value="VFK22784.1"/>
    <property type="molecule type" value="Genomic_DNA"/>
</dbReference>
<reference evidence="5" key="1">
    <citation type="submission" date="2019-02" db="EMBL/GenBank/DDBJ databases">
        <authorList>
            <person name="Gruber-Vodicka R. H."/>
            <person name="Seah K. B. B."/>
        </authorList>
    </citation>
    <scope>NUCLEOTIDE SEQUENCE</scope>
    <source>
        <strain evidence="4">BECK_S312</strain>
        <strain evidence="5">BECK_S426</strain>
    </source>
</reference>
<evidence type="ECO:0000313" key="4">
    <source>
        <dbReference type="EMBL" id="VFK22784.1"/>
    </source>
</evidence>
<organism evidence="5">
    <name type="scientific">Candidatus Kentrum sp. LPFa</name>
    <dbReference type="NCBI Taxonomy" id="2126335"/>
    <lineage>
        <taxon>Bacteria</taxon>
        <taxon>Pseudomonadati</taxon>
        <taxon>Pseudomonadota</taxon>
        <taxon>Gammaproteobacteria</taxon>
        <taxon>Candidatus Kentrum</taxon>
    </lineage>
</organism>
<keyword evidence="3" id="KW-0325">Glycoprotein</keyword>
<keyword evidence="1" id="KW-0732">Signal</keyword>
<name>A0A450Y101_9GAMM</name>
<dbReference type="AlphaFoldDB" id="A0A450Y101"/>
<dbReference type="SUPFAM" id="SSF69318">
    <property type="entry name" value="Integrin alpha N-terminal domain"/>
    <property type="match status" value="2"/>
</dbReference>
<dbReference type="EMBL" id="CAADFP010000345">
    <property type="protein sequence ID" value="VFK35211.1"/>
    <property type="molecule type" value="Genomic_DNA"/>
</dbReference>
<keyword evidence="2" id="KW-0677">Repeat</keyword>
<dbReference type="PANTHER" id="PTHR36220:SF1">
    <property type="entry name" value="GAMMA TUBULIN COMPLEX COMPONENT C-TERMINAL DOMAIN-CONTAINING PROTEIN"/>
    <property type="match status" value="1"/>
</dbReference>
<dbReference type="InterPro" id="IPR013517">
    <property type="entry name" value="FG-GAP"/>
</dbReference>
<evidence type="ECO:0000256" key="3">
    <source>
        <dbReference type="ARBA" id="ARBA00023180"/>
    </source>
</evidence>
<dbReference type="Pfam" id="PF14312">
    <property type="entry name" value="FG-GAP_2"/>
    <property type="match status" value="6"/>
</dbReference>
<sequence>MVNLKPLPEAPKSATSGDMYFDNSGALCVYVEGGWSKITGKGTCTLPFSCPTGNLAGHYATVNNGDGTCTITFQGPEVTEDASMSNVPIYWTPEYKTYNYGGSKRIHLGGAHTANWHYRRFLIKPDLPGVSPIDQRNIVSANLHLYSYNSGYDHTVEIYKMRRPWGEGIHDAQIATAGESAWNYSQYPTGWGTAGANNTATDRYATAENSMTAIADIRGWVTLDVTDAIREFIDGSVQNNGFLAKGNWESAHISGKPYTWIEFYSSEYEGEILRPRLVVTYVASQGVPAFSLIGPRSGDTADVAYTIQWTDSAPNADVRISLYYDTDNAGQDGALIVKDLSEDDESDAFYWDTSGIPAGKYYLYGVLNDDVNQPIVRYSAGPLTINHQNQGWSGARKLLAGDGDKGTYFGHAVSVAGDYAIVGTVLDDGKSIDSGSAYIFKRSGDSWVQQAKLVASDGVTGDRFGYTVAIAGDYAVVGAYGDDDKGTDSGSAYIFARSGNTWTQQAKLLASDGYTYDYFGHAVSISGDYAIVGAAFNEPRIFSGGFGESGLAYIFKRDGASWVEQKKLIVSDANDQFGYAVSIAGDYAIVGARYDDNGSGSGLVYDAGSVYIFARNGETWSQQAKLLASDGAQSDYFGCSVSIAGDYAIVGAINDDDKGDDSGSAYIFKRNGTSWTQQAKLLASDGKADDWFGHSVSIAGDYAVVGAGWHDNGGIIDAGSAYLFKRDGTSWVEQKKLLATTGGSESDHFGSAVSPCVRIVIR</sequence>
<evidence type="ECO:0000313" key="5">
    <source>
        <dbReference type="EMBL" id="VFK35211.1"/>
    </source>
</evidence>
<evidence type="ECO:0000256" key="2">
    <source>
        <dbReference type="ARBA" id="ARBA00022737"/>
    </source>
</evidence>
<dbReference type="InterPro" id="IPR013519">
    <property type="entry name" value="Int_alpha_beta-p"/>
</dbReference>
<gene>
    <name evidence="4" type="ORF">BECKLPF1236A_GA0070988_103582</name>
    <name evidence="5" type="ORF">BECKLPF1236C_GA0070990_103452</name>
</gene>